<reference evidence="3" key="1">
    <citation type="journal article" date="2020" name="Stud. Mycol.">
        <title>101 Dothideomycetes genomes: a test case for predicting lifestyles and emergence of pathogens.</title>
        <authorList>
            <person name="Haridas S."/>
            <person name="Albert R."/>
            <person name="Binder M."/>
            <person name="Bloem J."/>
            <person name="Labutti K."/>
            <person name="Salamov A."/>
            <person name="Andreopoulos B."/>
            <person name="Baker S."/>
            <person name="Barry K."/>
            <person name="Bills G."/>
            <person name="Bluhm B."/>
            <person name="Cannon C."/>
            <person name="Castanera R."/>
            <person name="Culley D."/>
            <person name="Daum C."/>
            <person name="Ezra D."/>
            <person name="Gonzalez J."/>
            <person name="Henrissat B."/>
            <person name="Kuo A."/>
            <person name="Liang C."/>
            <person name="Lipzen A."/>
            <person name="Lutzoni F."/>
            <person name="Magnuson J."/>
            <person name="Mondo S."/>
            <person name="Nolan M."/>
            <person name="Ohm R."/>
            <person name="Pangilinan J."/>
            <person name="Park H.-J."/>
            <person name="Ramirez L."/>
            <person name="Alfaro M."/>
            <person name="Sun H."/>
            <person name="Tritt A."/>
            <person name="Yoshinaga Y."/>
            <person name="Zwiers L.-H."/>
            <person name="Turgeon B."/>
            <person name="Goodwin S."/>
            <person name="Spatafora J."/>
            <person name="Crous P."/>
            <person name="Grigoriev I."/>
        </authorList>
    </citation>
    <scope>NUCLEOTIDE SEQUENCE</scope>
    <source>
        <strain evidence="3">CBS 113389</strain>
    </source>
</reference>
<dbReference type="Proteomes" id="UP000799767">
    <property type="component" value="Unassembled WGS sequence"/>
</dbReference>
<accession>A0A6A6Q6Q8</accession>
<keyword evidence="1" id="KW-1133">Transmembrane helix</keyword>
<keyword evidence="4" id="KW-1185">Reference proteome</keyword>
<evidence type="ECO:0008006" key="5">
    <source>
        <dbReference type="Google" id="ProtNLM"/>
    </source>
</evidence>
<feature type="signal peptide" evidence="2">
    <location>
        <begin position="1"/>
        <end position="16"/>
    </location>
</feature>
<dbReference type="Pfam" id="PF21203">
    <property type="entry name" value="ECM10"/>
    <property type="match status" value="1"/>
</dbReference>
<keyword evidence="1" id="KW-0472">Membrane</keyword>
<keyword evidence="1" id="KW-0812">Transmembrane</keyword>
<dbReference type="PANTHER" id="PTHR39219:SF1">
    <property type="entry name" value="ER MEMBRANE PROTEIN COMPLEX SUBUNIT 10"/>
    <property type="match status" value="1"/>
</dbReference>
<dbReference type="PANTHER" id="PTHR39219">
    <property type="entry name" value="ER MEMBRANE PROTEIN COMPLEX SUBUNIT 10"/>
    <property type="match status" value="1"/>
</dbReference>
<dbReference type="RefSeq" id="XP_033594639.1">
    <property type="nucleotide sequence ID" value="XM_033732468.1"/>
</dbReference>
<proteinExistence type="predicted"/>
<dbReference type="AlphaFoldDB" id="A0A6A6Q6Q8"/>
<evidence type="ECO:0000256" key="1">
    <source>
        <dbReference type="SAM" id="Phobius"/>
    </source>
</evidence>
<protein>
    <recommendedName>
        <fullName evidence="5">Ser-Thr-rich glycosyl-phosphatidyl-inositol-anchored membrane family-domain-containing protein</fullName>
    </recommendedName>
</protein>
<sequence>MLLPILLVFLAPLALSAQTQRSVDVFAWPLSASKPTTLAHITYNSTSASVQNYIAPHFAADEEVVRIGFYHPSGSWSGVASAASNLAANTHKTVQLYLNTDHDLYHVGFKVSPVASSSKSGNSKDGLNVEVVRLRPGQMPPLSKPVQLNAQGKVEEKPVEKSFVQKYWWAIVGVLVVQIVVAAMGKD</sequence>
<evidence type="ECO:0000313" key="4">
    <source>
        <dbReference type="Proteomes" id="UP000799767"/>
    </source>
</evidence>
<evidence type="ECO:0000256" key="2">
    <source>
        <dbReference type="SAM" id="SignalP"/>
    </source>
</evidence>
<feature type="chain" id="PRO_5025378720" description="Ser-Thr-rich glycosyl-phosphatidyl-inositol-anchored membrane family-domain-containing protein" evidence="2">
    <location>
        <begin position="17"/>
        <end position="187"/>
    </location>
</feature>
<dbReference type="OrthoDB" id="1894652at2759"/>
<gene>
    <name evidence="3" type="ORF">BDY17DRAFT_290211</name>
</gene>
<dbReference type="GeneID" id="54473470"/>
<organism evidence="3 4">
    <name type="scientific">Neohortaea acidophila</name>
    <dbReference type="NCBI Taxonomy" id="245834"/>
    <lineage>
        <taxon>Eukaryota</taxon>
        <taxon>Fungi</taxon>
        <taxon>Dikarya</taxon>
        <taxon>Ascomycota</taxon>
        <taxon>Pezizomycotina</taxon>
        <taxon>Dothideomycetes</taxon>
        <taxon>Dothideomycetidae</taxon>
        <taxon>Mycosphaerellales</taxon>
        <taxon>Teratosphaeriaceae</taxon>
        <taxon>Neohortaea</taxon>
    </lineage>
</organism>
<feature type="transmembrane region" description="Helical" evidence="1">
    <location>
        <begin position="167"/>
        <end position="185"/>
    </location>
</feature>
<keyword evidence="2" id="KW-0732">Signal</keyword>
<name>A0A6A6Q6Q8_9PEZI</name>
<dbReference type="EMBL" id="MU001631">
    <property type="protein sequence ID" value="KAF2488070.1"/>
    <property type="molecule type" value="Genomic_DNA"/>
</dbReference>
<evidence type="ECO:0000313" key="3">
    <source>
        <dbReference type="EMBL" id="KAF2488070.1"/>
    </source>
</evidence>